<feature type="transmembrane region" description="Helical" evidence="6">
    <location>
        <begin position="61"/>
        <end position="81"/>
    </location>
</feature>
<dbReference type="GO" id="GO:0016020">
    <property type="term" value="C:membrane"/>
    <property type="evidence" value="ECO:0007669"/>
    <property type="project" value="UniProtKB-SubCell"/>
</dbReference>
<dbReference type="HOGENOM" id="CLU_2359767_0_0_1"/>
<evidence type="ECO:0000256" key="5">
    <source>
        <dbReference type="ARBA" id="ARBA00023136"/>
    </source>
</evidence>
<reference evidence="9 10" key="1">
    <citation type="submission" date="2015-01" db="EMBL/GenBank/DDBJ databases">
        <title>The Genome Sequence of Exophiala xenobiotica CBS118157.</title>
        <authorList>
            <consortium name="The Broad Institute Genomics Platform"/>
            <person name="Cuomo C."/>
            <person name="de Hoog S."/>
            <person name="Gorbushina A."/>
            <person name="Stielow B."/>
            <person name="Teixiera M."/>
            <person name="Abouelleil A."/>
            <person name="Chapman S.B."/>
            <person name="Priest M."/>
            <person name="Young S.K."/>
            <person name="Wortman J."/>
            <person name="Nusbaum C."/>
            <person name="Birren B."/>
        </authorList>
    </citation>
    <scope>NUCLEOTIDE SEQUENCE [LARGE SCALE GENOMIC DNA]</scope>
    <source>
        <strain evidence="9 10">CBS 118157</strain>
    </source>
</reference>
<evidence type="ECO:0000259" key="8">
    <source>
        <dbReference type="PROSITE" id="PS50850"/>
    </source>
</evidence>
<accession>A0A0D2ESY4</accession>
<keyword evidence="5 6" id="KW-0472">Membrane</keyword>
<feature type="chain" id="PRO_5002256997" description="Major facilitator superfamily (MFS) profile domain-containing protein" evidence="7">
    <location>
        <begin position="23"/>
        <end position="96"/>
    </location>
</feature>
<dbReference type="Gene3D" id="1.20.1250.20">
    <property type="entry name" value="MFS general substrate transporter like domains"/>
    <property type="match status" value="1"/>
</dbReference>
<dbReference type="EMBL" id="KN847322">
    <property type="protein sequence ID" value="KIW50919.1"/>
    <property type="molecule type" value="Genomic_DNA"/>
</dbReference>
<dbReference type="InterPro" id="IPR050360">
    <property type="entry name" value="MFS_Sugar_Transporters"/>
</dbReference>
<comment type="subcellular location">
    <subcellularLocation>
        <location evidence="1">Membrane</location>
        <topology evidence="1">Multi-pass membrane protein</topology>
    </subcellularLocation>
</comment>
<keyword evidence="3 6" id="KW-0812">Transmembrane</keyword>
<dbReference type="Pfam" id="PF00083">
    <property type="entry name" value="Sugar_tr"/>
    <property type="match status" value="1"/>
</dbReference>
<evidence type="ECO:0000313" key="9">
    <source>
        <dbReference type="EMBL" id="KIW50919.1"/>
    </source>
</evidence>
<evidence type="ECO:0000256" key="2">
    <source>
        <dbReference type="ARBA" id="ARBA00010992"/>
    </source>
</evidence>
<dbReference type="PANTHER" id="PTHR48022">
    <property type="entry name" value="PLASTIDIC GLUCOSE TRANSPORTER 4"/>
    <property type="match status" value="1"/>
</dbReference>
<comment type="similarity">
    <text evidence="2">Belongs to the major facilitator superfamily. Sugar transporter (TC 2.A.1.1) family.</text>
</comment>
<evidence type="ECO:0000256" key="7">
    <source>
        <dbReference type="SAM" id="SignalP"/>
    </source>
</evidence>
<name>A0A0D2ESY4_9EURO</name>
<dbReference type="GeneID" id="25331604"/>
<dbReference type="GO" id="GO:0005351">
    <property type="term" value="F:carbohydrate:proton symporter activity"/>
    <property type="evidence" value="ECO:0007669"/>
    <property type="project" value="TreeGrafter"/>
</dbReference>
<dbReference type="PROSITE" id="PS50850">
    <property type="entry name" value="MFS"/>
    <property type="match status" value="1"/>
</dbReference>
<sequence>MIGALLMVPCLIFIQFFAPSLGVLETGQILLGIALGIFQTITCVYAIEVMPTCLRAYLTSYVNLCWVFGQLIATGVLRGVLDMQAPWTYRVPFAVQ</sequence>
<dbReference type="AlphaFoldDB" id="A0A0D2ESY4"/>
<gene>
    <name evidence="9" type="ORF">PV05_09696</name>
</gene>
<feature type="signal peptide" evidence="7">
    <location>
        <begin position="1"/>
        <end position="22"/>
    </location>
</feature>
<dbReference type="PANTHER" id="PTHR48022:SF5">
    <property type="entry name" value="ALPHA-GLUCOSIDES PERMEASE MPH2-RELATED"/>
    <property type="match status" value="1"/>
</dbReference>
<dbReference type="STRING" id="348802.A0A0D2ESY4"/>
<dbReference type="InterPro" id="IPR020846">
    <property type="entry name" value="MFS_dom"/>
</dbReference>
<feature type="domain" description="Major facilitator superfamily (MFS) profile" evidence="8">
    <location>
        <begin position="1"/>
        <end position="96"/>
    </location>
</feature>
<evidence type="ECO:0000313" key="10">
    <source>
        <dbReference type="Proteomes" id="UP000054342"/>
    </source>
</evidence>
<protein>
    <recommendedName>
        <fullName evidence="8">Major facilitator superfamily (MFS) profile domain-containing protein</fullName>
    </recommendedName>
</protein>
<evidence type="ECO:0000256" key="4">
    <source>
        <dbReference type="ARBA" id="ARBA00022989"/>
    </source>
</evidence>
<dbReference type="Proteomes" id="UP000054342">
    <property type="component" value="Unassembled WGS sequence"/>
</dbReference>
<dbReference type="SUPFAM" id="SSF103473">
    <property type="entry name" value="MFS general substrate transporter"/>
    <property type="match status" value="1"/>
</dbReference>
<dbReference type="InterPro" id="IPR005828">
    <property type="entry name" value="MFS_sugar_transport-like"/>
</dbReference>
<organism evidence="9 10">
    <name type="scientific">Exophiala xenobiotica</name>
    <dbReference type="NCBI Taxonomy" id="348802"/>
    <lineage>
        <taxon>Eukaryota</taxon>
        <taxon>Fungi</taxon>
        <taxon>Dikarya</taxon>
        <taxon>Ascomycota</taxon>
        <taxon>Pezizomycotina</taxon>
        <taxon>Eurotiomycetes</taxon>
        <taxon>Chaetothyriomycetidae</taxon>
        <taxon>Chaetothyriales</taxon>
        <taxon>Herpotrichiellaceae</taxon>
        <taxon>Exophiala</taxon>
    </lineage>
</organism>
<dbReference type="InterPro" id="IPR005829">
    <property type="entry name" value="Sugar_transporter_CS"/>
</dbReference>
<keyword evidence="7" id="KW-0732">Signal</keyword>
<keyword evidence="10" id="KW-1185">Reference proteome</keyword>
<proteinExistence type="inferred from homology"/>
<dbReference type="InterPro" id="IPR036259">
    <property type="entry name" value="MFS_trans_sf"/>
</dbReference>
<evidence type="ECO:0000256" key="3">
    <source>
        <dbReference type="ARBA" id="ARBA00022692"/>
    </source>
</evidence>
<keyword evidence="4 6" id="KW-1133">Transmembrane helix</keyword>
<dbReference type="RefSeq" id="XP_013311503.1">
    <property type="nucleotide sequence ID" value="XM_013456049.1"/>
</dbReference>
<evidence type="ECO:0000256" key="6">
    <source>
        <dbReference type="SAM" id="Phobius"/>
    </source>
</evidence>
<dbReference type="PROSITE" id="PS00217">
    <property type="entry name" value="SUGAR_TRANSPORT_2"/>
    <property type="match status" value="1"/>
</dbReference>
<feature type="transmembrane region" description="Helical" evidence="6">
    <location>
        <begin position="29"/>
        <end position="49"/>
    </location>
</feature>
<evidence type="ECO:0000256" key="1">
    <source>
        <dbReference type="ARBA" id="ARBA00004141"/>
    </source>
</evidence>
<dbReference type="OrthoDB" id="6612291at2759"/>